<evidence type="ECO:0000313" key="8">
    <source>
        <dbReference type="EMBL" id="WEK04113.1"/>
    </source>
</evidence>
<keyword evidence="5 6" id="KW-0472">Membrane</keyword>
<gene>
    <name evidence="8" type="ORF">P0Y65_18315</name>
</gene>
<feature type="transmembrane region" description="Helical" evidence="6">
    <location>
        <begin position="36"/>
        <end position="58"/>
    </location>
</feature>
<name>A0AAJ5VVB0_9HYPH</name>
<dbReference type="InterPro" id="IPR023845">
    <property type="entry name" value="DUF3817_TM"/>
</dbReference>
<evidence type="ECO:0000256" key="2">
    <source>
        <dbReference type="ARBA" id="ARBA00022475"/>
    </source>
</evidence>
<dbReference type="PANTHER" id="PTHR40077">
    <property type="entry name" value="MEMBRANE PROTEIN-RELATED"/>
    <property type="match status" value="1"/>
</dbReference>
<protein>
    <submittedName>
        <fullName evidence="8">DUF3817 domain-containing protein</fullName>
    </submittedName>
</protein>
<evidence type="ECO:0000256" key="6">
    <source>
        <dbReference type="SAM" id="Phobius"/>
    </source>
</evidence>
<evidence type="ECO:0000256" key="5">
    <source>
        <dbReference type="ARBA" id="ARBA00023136"/>
    </source>
</evidence>
<reference evidence="8" key="1">
    <citation type="submission" date="2023-03" db="EMBL/GenBank/DDBJ databases">
        <title>Andean soil-derived lignocellulolytic bacterial consortium as a source of novel taxa and putative plastic-active enzymes.</title>
        <authorList>
            <person name="Diaz-Garcia L."/>
            <person name="Chuvochina M."/>
            <person name="Feuerriegel G."/>
            <person name="Bunk B."/>
            <person name="Sproer C."/>
            <person name="Streit W.R."/>
            <person name="Rodriguez L.M."/>
            <person name="Overmann J."/>
            <person name="Jimenez D.J."/>
        </authorList>
    </citation>
    <scope>NUCLEOTIDE SEQUENCE</scope>
    <source>
        <strain evidence="8">MAG 4196</strain>
    </source>
</reference>
<keyword evidence="4 6" id="KW-1133">Transmembrane helix</keyword>
<feature type="transmembrane region" description="Helical" evidence="6">
    <location>
        <begin position="7"/>
        <end position="30"/>
    </location>
</feature>
<evidence type="ECO:0000259" key="7">
    <source>
        <dbReference type="Pfam" id="PF12823"/>
    </source>
</evidence>
<proteinExistence type="predicted"/>
<comment type="subcellular location">
    <subcellularLocation>
        <location evidence="1">Cell membrane</location>
        <topology evidence="1">Multi-pass membrane protein</topology>
    </subcellularLocation>
</comment>
<evidence type="ECO:0000256" key="4">
    <source>
        <dbReference type="ARBA" id="ARBA00022989"/>
    </source>
</evidence>
<accession>A0AAJ5VVB0</accession>
<dbReference type="GO" id="GO:0005886">
    <property type="term" value="C:plasma membrane"/>
    <property type="evidence" value="ECO:0007669"/>
    <property type="project" value="UniProtKB-SubCell"/>
</dbReference>
<dbReference type="AlphaFoldDB" id="A0AAJ5VVB0"/>
<dbReference type="PANTHER" id="PTHR40077:SF1">
    <property type="entry name" value="MEMBRANE PROTEIN"/>
    <property type="match status" value="1"/>
</dbReference>
<keyword evidence="3 6" id="KW-0812">Transmembrane</keyword>
<dbReference type="Proteomes" id="UP001217476">
    <property type="component" value="Chromosome"/>
</dbReference>
<dbReference type="NCBIfam" id="TIGR03954">
    <property type="entry name" value="integ_memb_HG"/>
    <property type="match status" value="1"/>
</dbReference>
<evidence type="ECO:0000256" key="1">
    <source>
        <dbReference type="ARBA" id="ARBA00004651"/>
    </source>
</evidence>
<organism evidence="8 9">
    <name type="scientific">Candidatus Devosia phytovorans</name>
    <dbReference type="NCBI Taxonomy" id="3121372"/>
    <lineage>
        <taxon>Bacteria</taxon>
        <taxon>Pseudomonadati</taxon>
        <taxon>Pseudomonadota</taxon>
        <taxon>Alphaproteobacteria</taxon>
        <taxon>Hyphomicrobiales</taxon>
        <taxon>Devosiaceae</taxon>
        <taxon>Devosia</taxon>
    </lineage>
</organism>
<keyword evidence="2" id="KW-1003">Cell membrane</keyword>
<dbReference type="Pfam" id="PF12823">
    <property type="entry name" value="DUF3817"/>
    <property type="match status" value="1"/>
</dbReference>
<evidence type="ECO:0000313" key="9">
    <source>
        <dbReference type="Proteomes" id="UP001217476"/>
    </source>
</evidence>
<evidence type="ECO:0000256" key="3">
    <source>
        <dbReference type="ARBA" id="ARBA00022692"/>
    </source>
</evidence>
<feature type="domain" description="DUF3817" evidence="7">
    <location>
        <begin position="3"/>
        <end position="88"/>
    </location>
</feature>
<dbReference type="EMBL" id="CP119312">
    <property type="protein sequence ID" value="WEK04113.1"/>
    <property type="molecule type" value="Genomic_DNA"/>
</dbReference>
<sequence>MIRLFRYIGLAEGVTTLALFLVAMPAKYWFGHPELVPTMGMIHGVAFIAYVLAMVMFLPGRGFSAWEWVRTTVASFVPFGTFLNDGLLKRKQQEAAIG</sequence>